<evidence type="ECO:0000313" key="1">
    <source>
        <dbReference type="EMBL" id="GAA4934345.1"/>
    </source>
</evidence>
<organism evidence="1 2">
    <name type="scientific">Streptomonospora halophila</name>
    <dbReference type="NCBI Taxonomy" id="427369"/>
    <lineage>
        <taxon>Bacteria</taxon>
        <taxon>Bacillati</taxon>
        <taxon>Actinomycetota</taxon>
        <taxon>Actinomycetes</taxon>
        <taxon>Streptosporangiales</taxon>
        <taxon>Nocardiopsidaceae</taxon>
        <taxon>Streptomonospora</taxon>
    </lineage>
</organism>
<reference evidence="2" key="1">
    <citation type="journal article" date="2019" name="Int. J. Syst. Evol. Microbiol.">
        <title>The Global Catalogue of Microorganisms (GCM) 10K type strain sequencing project: providing services to taxonomists for standard genome sequencing and annotation.</title>
        <authorList>
            <consortium name="The Broad Institute Genomics Platform"/>
            <consortium name="The Broad Institute Genome Sequencing Center for Infectious Disease"/>
            <person name="Wu L."/>
            <person name="Ma J."/>
        </authorList>
    </citation>
    <scope>NUCLEOTIDE SEQUENCE [LARGE SCALE GENOMIC DNA]</scope>
    <source>
        <strain evidence="2">JCM 18123</strain>
    </source>
</reference>
<sequence>MHDHWFSNPTYIYREPVFSGVTLLDENQNVRHNPVMDEQDYCSCSGYSPRSPYAPFVRPGESVDYWAMYYIPENTKSVDVKIPGFDPIEDVPVG</sequence>
<evidence type="ECO:0008006" key="3">
    <source>
        <dbReference type="Google" id="ProtNLM"/>
    </source>
</evidence>
<proteinExistence type="predicted"/>
<gene>
    <name evidence="1" type="ORF">GCM10023224_13600</name>
</gene>
<name>A0ABP9GID3_9ACTN</name>
<dbReference type="Proteomes" id="UP001499993">
    <property type="component" value="Unassembled WGS sequence"/>
</dbReference>
<comment type="caution">
    <text evidence="1">The sequence shown here is derived from an EMBL/GenBank/DDBJ whole genome shotgun (WGS) entry which is preliminary data.</text>
</comment>
<dbReference type="EMBL" id="BAABIK010000005">
    <property type="protein sequence ID" value="GAA4934345.1"/>
    <property type="molecule type" value="Genomic_DNA"/>
</dbReference>
<evidence type="ECO:0000313" key="2">
    <source>
        <dbReference type="Proteomes" id="UP001499993"/>
    </source>
</evidence>
<keyword evidence="2" id="KW-1185">Reference proteome</keyword>
<protein>
    <recommendedName>
        <fullName evidence="3">Amine oxidase</fullName>
    </recommendedName>
</protein>
<accession>A0ABP9GID3</accession>